<evidence type="ECO:0000313" key="4">
    <source>
        <dbReference type="Proteomes" id="UP001321498"/>
    </source>
</evidence>
<evidence type="ECO:0000259" key="2">
    <source>
        <dbReference type="Pfam" id="PF02720"/>
    </source>
</evidence>
<protein>
    <recommendedName>
        <fullName evidence="2">DUF222 domain-containing protein</fullName>
    </recommendedName>
</protein>
<feature type="domain" description="DUF222" evidence="2">
    <location>
        <begin position="3"/>
        <end position="80"/>
    </location>
</feature>
<name>A0ABM8G8K1_9MICO</name>
<evidence type="ECO:0000256" key="1">
    <source>
        <dbReference type="SAM" id="MobiDB-lite"/>
    </source>
</evidence>
<dbReference type="EMBL" id="AP027731">
    <property type="protein sequence ID" value="BDZ44502.1"/>
    <property type="molecule type" value="Genomic_DNA"/>
</dbReference>
<dbReference type="Proteomes" id="UP001321498">
    <property type="component" value="Chromosome"/>
</dbReference>
<dbReference type="InterPro" id="IPR003870">
    <property type="entry name" value="DUF222"/>
</dbReference>
<gene>
    <name evidence="3" type="ORF">GCM10025866_04110</name>
</gene>
<dbReference type="CDD" id="cd00085">
    <property type="entry name" value="HNHc"/>
    <property type="match status" value="1"/>
</dbReference>
<dbReference type="InterPro" id="IPR003615">
    <property type="entry name" value="HNH_nuc"/>
</dbReference>
<reference evidence="4" key="1">
    <citation type="journal article" date="2019" name="Int. J. Syst. Evol. Microbiol.">
        <title>The Global Catalogue of Microorganisms (GCM) 10K type strain sequencing project: providing services to taxonomists for standard genome sequencing and annotation.</title>
        <authorList>
            <consortium name="The Broad Institute Genomics Platform"/>
            <consortium name="The Broad Institute Genome Sequencing Center for Infectious Disease"/>
            <person name="Wu L."/>
            <person name="Ma J."/>
        </authorList>
    </citation>
    <scope>NUCLEOTIDE SEQUENCE [LARGE SCALE GENOMIC DNA]</scope>
    <source>
        <strain evidence="4">NBRC 108725</strain>
    </source>
</reference>
<organism evidence="3 4">
    <name type="scientific">Naasia aerilata</name>
    <dbReference type="NCBI Taxonomy" id="1162966"/>
    <lineage>
        <taxon>Bacteria</taxon>
        <taxon>Bacillati</taxon>
        <taxon>Actinomycetota</taxon>
        <taxon>Actinomycetes</taxon>
        <taxon>Micrococcales</taxon>
        <taxon>Microbacteriaceae</taxon>
        <taxon>Naasia</taxon>
    </lineage>
</organism>
<evidence type="ECO:0000313" key="3">
    <source>
        <dbReference type="EMBL" id="BDZ44502.1"/>
    </source>
</evidence>
<proteinExistence type="predicted"/>
<feature type="region of interest" description="Disordered" evidence="1">
    <location>
        <begin position="145"/>
        <end position="186"/>
    </location>
</feature>
<dbReference type="Pfam" id="PF02720">
    <property type="entry name" value="DUF222"/>
    <property type="match status" value="1"/>
</dbReference>
<accession>A0ABM8G8K1</accession>
<sequence length="186" mass="20034">MSGTAVTLLMTADHEAITSGIGTATILGVDEPISAGAARRLAAEAGIIPVIMDGKSVPLDMGSTKRLFTEAQRYAMALRDGGCVWGCCPVPPNQCQSAHIRAWRDSKSTNIGNGILLCEYHHQRFDLDGWDLEFNDGPYLIPPAHIDPTRTPRRCQQRAIAPPDPPTARARESGQQRATAPPDLPP</sequence>
<keyword evidence="4" id="KW-1185">Reference proteome</keyword>